<proteinExistence type="inferred from homology"/>
<evidence type="ECO:0000256" key="9">
    <source>
        <dbReference type="SAM" id="Phobius"/>
    </source>
</evidence>
<dbReference type="GO" id="GO:0055085">
    <property type="term" value="P:transmembrane transport"/>
    <property type="evidence" value="ECO:0007669"/>
    <property type="project" value="InterPro"/>
</dbReference>
<feature type="transmembrane region" description="Helical" evidence="9">
    <location>
        <begin position="358"/>
        <end position="383"/>
    </location>
</feature>
<evidence type="ECO:0000256" key="4">
    <source>
        <dbReference type="ARBA" id="ARBA00022475"/>
    </source>
</evidence>
<evidence type="ECO:0000256" key="2">
    <source>
        <dbReference type="ARBA" id="ARBA00008583"/>
    </source>
</evidence>
<protein>
    <submittedName>
        <fullName evidence="11">Amino acid permease-associated region</fullName>
    </submittedName>
</protein>
<dbReference type="PANTHER" id="PTHR43495">
    <property type="entry name" value="GABA PERMEASE"/>
    <property type="match status" value="1"/>
</dbReference>
<feature type="transmembrane region" description="Helical" evidence="9">
    <location>
        <begin position="427"/>
        <end position="443"/>
    </location>
</feature>
<evidence type="ECO:0000313" key="12">
    <source>
        <dbReference type="Proteomes" id="UP000003240"/>
    </source>
</evidence>
<dbReference type="PIRSF" id="PIRSF006060">
    <property type="entry name" value="AA_transporter"/>
    <property type="match status" value="1"/>
</dbReference>
<evidence type="ECO:0000259" key="10">
    <source>
        <dbReference type="Pfam" id="PF00324"/>
    </source>
</evidence>
<dbReference type="AlphaFoldDB" id="F7NHF2"/>
<keyword evidence="4" id="KW-1003">Cell membrane</keyword>
<dbReference type="STRING" id="1009370.ALO_07488"/>
<keyword evidence="8 9" id="KW-0472">Membrane</keyword>
<accession>F7NHF2</accession>
<gene>
    <name evidence="11" type="ORF">ALO_07488</name>
</gene>
<dbReference type="Pfam" id="PF00324">
    <property type="entry name" value="AA_permease"/>
    <property type="match status" value="1"/>
</dbReference>
<comment type="subcellular location">
    <subcellularLocation>
        <location evidence="1">Cell membrane</location>
        <topology evidence="1">Multi-pass membrane protein</topology>
    </subcellularLocation>
</comment>
<dbReference type="OrthoDB" id="9780162at2"/>
<feature type="transmembrane region" description="Helical" evidence="9">
    <location>
        <begin position="279"/>
        <end position="299"/>
    </location>
</feature>
<feature type="transmembrane region" description="Helical" evidence="9">
    <location>
        <begin position="40"/>
        <end position="60"/>
    </location>
</feature>
<comment type="similarity">
    <text evidence="2">Belongs to the amino acid-polyamine-organocation (APC) superfamily. Amino acid transporter (AAT) (TC 2.A.3.1) family.</text>
</comment>
<keyword evidence="7 9" id="KW-1133">Transmembrane helix</keyword>
<dbReference type="GO" id="GO:0006865">
    <property type="term" value="P:amino acid transport"/>
    <property type="evidence" value="ECO:0007669"/>
    <property type="project" value="UniProtKB-KW"/>
</dbReference>
<feature type="transmembrane region" description="Helical" evidence="9">
    <location>
        <begin position="153"/>
        <end position="178"/>
    </location>
</feature>
<dbReference type="InterPro" id="IPR004841">
    <property type="entry name" value="AA-permease/SLC12A_dom"/>
</dbReference>
<sequence>MDSANHGMQRGLKNRHIQMIALGGAIGTGLFYGSAQTIQLVGPAITLSYIIGGIVIFMIMRMLGEMAVDEPVSGSFSYYAYKYWGEFPGFLSGWNYWFNYIIVSMAELTAVGIYINYWWPDVPHWVSALACLVLITLLNLIEVKMYGELEFWFAIVKVVAIIGMIILGAMMIFTGIGVGGTPLGFENLWIHGGFMPNGIGGLLLSLVIVMFSFGGIELIGITAGEADNPKKSIAQAVNQVMWRILVFYVGALTVMMIIYPWNKVGLDGSPFVQIFSKMGIPAAATILNVVVLTAALSVYNSGIYSNARMLYGLAQQGNAPRIFAKLNDKGVPVAGVLASSTCTLAAVALNYLMPGKVFMYLIAVAVLAAVISWIVIIIANLKFRAAKGNDADKLEFKVPLHPYSNYACLAFMIMIVVLMLQIDSMKLSVYIMPVWLVVLWIGFKLKKGTAKSRNIT</sequence>
<evidence type="ECO:0000256" key="5">
    <source>
        <dbReference type="ARBA" id="ARBA00022692"/>
    </source>
</evidence>
<organism evidence="11 12">
    <name type="scientific">Acetonema longum DSM 6540</name>
    <dbReference type="NCBI Taxonomy" id="1009370"/>
    <lineage>
        <taxon>Bacteria</taxon>
        <taxon>Bacillati</taxon>
        <taxon>Bacillota</taxon>
        <taxon>Negativicutes</taxon>
        <taxon>Acetonemataceae</taxon>
        <taxon>Acetonema</taxon>
    </lineage>
</organism>
<evidence type="ECO:0000256" key="8">
    <source>
        <dbReference type="ARBA" id="ARBA00023136"/>
    </source>
</evidence>
<dbReference type="RefSeq" id="WP_004094258.1">
    <property type="nucleotide sequence ID" value="NZ_AFGF01000054.1"/>
</dbReference>
<name>F7NHF2_9FIRM</name>
<evidence type="ECO:0000256" key="7">
    <source>
        <dbReference type="ARBA" id="ARBA00022989"/>
    </source>
</evidence>
<dbReference type="EMBL" id="AFGF01000054">
    <property type="protein sequence ID" value="EGO64499.1"/>
    <property type="molecule type" value="Genomic_DNA"/>
</dbReference>
<evidence type="ECO:0000256" key="6">
    <source>
        <dbReference type="ARBA" id="ARBA00022970"/>
    </source>
</evidence>
<dbReference type="GO" id="GO:0005886">
    <property type="term" value="C:plasma membrane"/>
    <property type="evidence" value="ECO:0007669"/>
    <property type="project" value="UniProtKB-SubCell"/>
</dbReference>
<feature type="transmembrane region" description="Helical" evidence="9">
    <location>
        <begin position="240"/>
        <end position="259"/>
    </location>
</feature>
<keyword evidence="3" id="KW-0813">Transport</keyword>
<evidence type="ECO:0000256" key="3">
    <source>
        <dbReference type="ARBA" id="ARBA00022448"/>
    </source>
</evidence>
<dbReference type="Proteomes" id="UP000003240">
    <property type="component" value="Unassembled WGS sequence"/>
</dbReference>
<comment type="caution">
    <text evidence="11">The sequence shown here is derived from an EMBL/GenBank/DDBJ whole genome shotgun (WGS) entry which is preliminary data.</text>
</comment>
<feature type="transmembrane region" description="Helical" evidence="9">
    <location>
        <begin position="97"/>
        <end position="119"/>
    </location>
</feature>
<feature type="transmembrane region" description="Helical" evidence="9">
    <location>
        <begin position="331"/>
        <end position="352"/>
    </location>
</feature>
<dbReference type="PANTHER" id="PTHR43495:SF4">
    <property type="entry name" value="AROMATIC AMINO ACID TRANSPORT PROTEIN AROP"/>
    <property type="match status" value="1"/>
</dbReference>
<feature type="domain" description="Amino acid permease/ SLC12A" evidence="10">
    <location>
        <begin position="16"/>
        <end position="454"/>
    </location>
</feature>
<keyword evidence="6" id="KW-0029">Amino-acid transport</keyword>
<dbReference type="eggNOG" id="COG1113">
    <property type="taxonomic scope" value="Bacteria"/>
</dbReference>
<reference evidence="11 12" key="1">
    <citation type="journal article" date="2011" name="EMBO J.">
        <title>Structural diversity of bacterial flagellar motors.</title>
        <authorList>
            <person name="Chen S."/>
            <person name="Beeby M."/>
            <person name="Murphy G.E."/>
            <person name="Leadbetter J.R."/>
            <person name="Hendrixson D.R."/>
            <person name="Briegel A."/>
            <person name="Li Z."/>
            <person name="Shi J."/>
            <person name="Tocheva E.I."/>
            <person name="Muller A."/>
            <person name="Dobro M.J."/>
            <person name="Jensen G.J."/>
        </authorList>
    </citation>
    <scope>NUCLEOTIDE SEQUENCE [LARGE SCALE GENOMIC DNA]</scope>
    <source>
        <strain evidence="11 12">DSM 6540</strain>
    </source>
</reference>
<evidence type="ECO:0000256" key="1">
    <source>
        <dbReference type="ARBA" id="ARBA00004651"/>
    </source>
</evidence>
<feature type="transmembrane region" description="Helical" evidence="9">
    <location>
        <begin position="125"/>
        <end position="141"/>
    </location>
</feature>
<dbReference type="FunFam" id="1.20.1740.10:FF:000001">
    <property type="entry name" value="Amino acid permease"/>
    <property type="match status" value="1"/>
</dbReference>
<keyword evidence="5 9" id="KW-0812">Transmembrane</keyword>
<feature type="transmembrane region" description="Helical" evidence="9">
    <location>
        <begin position="403"/>
        <end position="421"/>
    </location>
</feature>
<feature type="transmembrane region" description="Helical" evidence="9">
    <location>
        <begin position="198"/>
        <end position="219"/>
    </location>
</feature>
<dbReference type="Gene3D" id="1.20.1740.10">
    <property type="entry name" value="Amino acid/polyamine transporter I"/>
    <property type="match status" value="1"/>
</dbReference>
<keyword evidence="12" id="KW-1185">Reference proteome</keyword>
<evidence type="ECO:0000313" key="11">
    <source>
        <dbReference type="EMBL" id="EGO64499.1"/>
    </source>
</evidence>